<keyword evidence="2" id="KW-1185">Reference proteome</keyword>
<reference evidence="1" key="1">
    <citation type="journal article" date="2020" name="Stud. Mycol.">
        <title>101 Dothideomycetes genomes: a test case for predicting lifestyles and emergence of pathogens.</title>
        <authorList>
            <person name="Haridas S."/>
            <person name="Albert R."/>
            <person name="Binder M."/>
            <person name="Bloem J."/>
            <person name="Labutti K."/>
            <person name="Salamov A."/>
            <person name="Andreopoulos B."/>
            <person name="Baker S."/>
            <person name="Barry K."/>
            <person name="Bills G."/>
            <person name="Bluhm B."/>
            <person name="Cannon C."/>
            <person name="Castanera R."/>
            <person name="Culley D."/>
            <person name="Daum C."/>
            <person name="Ezra D."/>
            <person name="Gonzalez J."/>
            <person name="Henrissat B."/>
            <person name="Kuo A."/>
            <person name="Liang C."/>
            <person name="Lipzen A."/>
            <person name="Lutzoni F."/>
            <person name="Magnuson J."/>
            <person name="Mondo S."/>
            <person name="Nolan M."/>
            <person name="Ohm R."/>
            <person name="Pangilinan J."/>
            <person name="Park H.-J."/>
            <person name="Ramirez L."/>
            <person name="Alfaro M."/>
            <person name="Sun H."/>
            <person name="Tritt A."/>
            <person name="Yoshinaga Y."/>
            <person name="Zwiers L.-H."/>
            <person name="Turgeon B."/>
            <person name="Goodwin S."/>
            <person name="Spatafora J."/>
            <person name="Crous P."/>
            <person name="Grigoriev I."/>
        </authorList>
    </citation>
    <scope>NUCLEOTIDE SEQUENCE</scope>
    <source>
        <strain evidence="1">CBS 675.92</strain>
    </source>
</reference>
<dbReference type="EMBL" id="ML976979">
    <property type="protein sequence ID" value="KAF1962055.1"/>
    <property type="molecule type" value="Genomic_DNA"/>
</dbReference>
<dbReference type="Proteomes" id="UP000800035">
    <property type="component" value="Unassembled WGS sequence"/>
</dbReference>
<gene>
    <name evidence="1" type="ORF">CC80DRAFT_499492</name>
</gene>
<evidence type="ECO:0000313" key="2">
    <source>
        <dbReference type="Proteomes" id="UP000800035"/>
    </source>
</evidence>
<name>A0A6A5UAW9_9PLEO</name>
<dbReference type="AlphaFoldDB" id="A0A6A5UAW9"/>
<proteinExistence type="predicted"/>
<evidence type="ECO:0000313" key="1">
    <source>
        <dbReference type="EMBL" id="KAF1962055.1"/>
    </source>
</evidence>
<sequence>MGRNVFLMRGVLRHVGRVVAFNVFRLGGDIYRVRGYELWAQVYSFSLPPANHYKMMRLFQHLQKDPGRKDELVAVAATLSHVATTELDRTGVYSSETNLGVLYVNMRHALGPRADKAQEAVAAALAQQFLALFLDSLMEGVAVQDFLDAAVTKLIAAKAARALPYPRIIEISDGSTTSSDLSSESDAESYDTEEVIILSRLLSSRISCSVLLCVYFMPLTKTITIFGGCGVNYVVSTVSKLAQRTTLDAGVRQQAAALAIKYSEIDEAAGIFEIWKHLGDICGRDGKSKAQ</sequence>
<accession>A0A6A5UAW9</accession>
<organism evidence="1 2">
    <name type="scientific">Byssothecium circinans</name>
    <dbReference type="NCBI Taxonomy" id="147558"/>
    <lineage>
        <taxon>Eukaryota</taxon>
        <taxon>Fungi</taxon>
        <taxon>Dikarya</taxon>
        <taxon>Ascomycota</taxon>
        <taxon>Pezizomycotina</taxon>
        <taxon>Dothideomycetes</taxon>
        <taxon>Pleosporomycetidae</taxon>
        <taxon>Pleosporales</taxon>
        <taxon>Massarineae</taxon>
        <taxon>Massarinaceae</taxon>
        <taxon>Byssothecium</taxon>
    </lineage>
</organism>
<protein>
    <submittedName>
        <fullName evidence="1">Uncharacterized protein</fullName>
    </submittedName>
</protein>